<evidence type="ECO:0000256" key="5">
    <source>
        <dbReference type="ARBA" id="ARBA00023157"/>
    </source>
</evidence>
<dbReference type="Pfam" id="PF01185">
    <property type="entry name" value="Hydrophobin"/>
    <property type="match status" value="1"/>
</dbReference>
<proteinExistence type="inferred from homology"/>
<feature type="chain" id="PRO_5016483499" description="Hydrophobin" evidence="6">
    <location>
        <begin position="22"/>
        <end position="105"/>
    </location>
</feature>
<name>A0A371DPQ4_9APHY</name>
<dbReference type="SMART" id="SM00075">
    <property type="entry name" value="HYDRO"/>
    <property type="match status" value="1"/>
</dbReference>
<evidence type="ECO:0000313" key="7">
    <source>
        <dbReference type="EMBL" id="RDX54517.1"/>
    </source>
</evidence>
<dbReference type="GO" id="GO:0009277">
    <property type="term" value="C:fungal-type cell wall"/>
    <property type="evidence" value="ECO:0007669"/>
    <property type="project" value="InterPro"/>
</dbReference>
<accession>A0A371DPQ4</accession>
<dbReference type="STRING" id="139420.A0A371DPQ4"/>
<evidence type="ECO:0000256" key="1">
    <source>
        <dbReference type="ARBA" id="ARBA00004191"/>
    </source>
</evidence>
<keyword evidence="6" id="KW-0732">Signal</keyword>
<evidence type="ECO:0000256" key="3">
    <source>
        <dbReference type="ARBA" id="ARBA00022512"/>
    </source>
</evidence>
<comment type="subcellular location">
    <subcellularLocation>
        <location evidence="1 6">Secreted</location>
        <location evidence="1 6">Cell wall</location>
    </subcellularLocation>
</comment>
<keyword evidence="5 6" id="KW-1015">Disulfide bond</keyword>
<evidence type="ECO:0000256" key="2">
    <source>
        <dbReference type="ARBA" id="ARBA00010446"/>
    </source>
</evidence>
<dbReference type="AlphaFoldDB" id="A0A371DPQ4"/>
<dbReference type="Proteomes" id="UP000256964">
    <property type="component" value="Unassembled WGS sequence"/>
</dbReference>
<keyword evidence="4 6" id="KW-0964">Secreted</keyword>
<sequence>MFSRVAAVASLVALPILAVAADGSCSTGPVQCCNSLESANSAAGSALLSVLGIVVEDVTAQIGLKCSPISVIGAGAGNACSANAVCCQNNNVGGLISIGCLPVEL</sequence>
<feature type="signal peptide" evidence="6">
    <location>
        <begin position="1"/>
        <end position="21"/>
    </location>
</feature>
<dbReference type="EMBL" id="KZ857384">
    <property type="protein sequence ID" value="RDX54517.1"/>
    <property type="molecule type" value="Genomic_DNA"/>
</dbReference>
<protein>
    <recommendedName>
        <fullName evidence="6">Hydrophobin</fullName>
    </recommendedName>
</protein>
<evidence type="ECO:0000256" key="4">
    <source>
        <dbReference type="ARBA" id="ARBA00022525"/>
    </source>
</evidence>
<keyword evidence="8" id="KW-1185">Reference proteome</keyword>
<dbReference type="GO" id="GO:0005199">
    <property type="term" value="F:structural constituent of cell wall"/>
    <property type="evidence" value="ECO:0007669"/>
    <property type="project" value="InterPro"/>
</dbReference>
<evidence type="ECO:0000256" key="6">
    <source>
        <dbReference type="RuleBase" id="RU365009"/>
    </source>
</evidence>
<dbReference type="CDD" id="cd23507">
    <property type="entry name" value="hydrophobin_I"/>
    <property type="match status" value="1"/>
</dbReference>
<comment type="similarity">
    <text evidence="2 6">Belongs to the fungal hydrophobin family.</text>
</comment>
<keyword evidence="3 6" id="KW-0134">Cell wall</keyword>
<organism evidence="7 8">
    <name type="scientific">Lentinus brumalis</name>
    <dbReference type="NCBI Taxonomy" id="2498619"/>
    <lineage>
        <taxon>Eukaryota</taxon>
        <taxon>Fungi</taxon>
        <taxon>Dikarya</taxon>
        <taxon>Basidiomycota</taxon>
        <taxon>Agaricomycotina</taxon>
        <taxon>Agaricomycetes</taxon>
        <taxon>Polyporales</taxon>
        <taxon>Polyporaceae</taxon>
        <taxon>Lentinus</taxon>
    </lineage>
</organism>
<evidence type="ECO:0000313" key="8">
    <source>
        <dbReference type="Proteomes" id="UP000256964"/>
    </source>
</evidence>
<dbReference type="InterPro" id="IPR001338">
    <property type="entry name" value="Class_I_Hydrophobin"/>
</dbReference>
<reference evidence="7 8" key="1">
    <citation type="journal article" date="2018" name="Biotechnol. Biofuels">
        <title>Integrative visual omics of the white-rot fungus Polyporus brumalis exposes the biotechnological potential of its oxidative enzymes for delignifying raw plant biomass.</title>
        <authorList>
            <person name="Miyauchi S."/>
            <person name="Rancon A."/>
            <person name="Drula E."/>
            <person name="Hage H."/>
            <person name="Chaduli D."/>
            <person name="Favel A."/>
            <person name="Grisel S."/>
            <person name="Henrissat B."/>
            <person name="Herpoel-Gimbert I."/>
            <person name="Ruiz-Duenas F.J."/>
            <person name="Chevret D."/>
            <person name="Hainaut M."/>
            <person name="Lin J."/>
            <person name="Wang M."/>
            <person name="Pangilinan J."/>
            <person name="Lipzen A."/>
            <person name="Lesage-Meessen L."/>
            <person name="Navarro D."/>
            <person name="Riley R."/>
            <person name="Grigoriev I.V."/>
            <person name="Zhou S."/>
            <person name="Raouche S."/>
            <person name="Rosso M.N."/>
        </authorList>
    </citation>
    <scope>NUCLEOTIDE SEQUENCE [LARGE SCALE GENOMIC DNA]</scope>
    <source>
        <strain evidence="7 8">BRFM 1820</strain>
    </source>
</reference>
<gene>
    <name evidence="7" type="ORF">OH76DRAFT_1397844</name>
</gene>